<dbReference type="AlphaFoldDB" id="A0A0D3HTK3"/>
<protein>
    <submittedName>
        <fullName evidence="1">Uncharacterized protein</fullName>
    </submittedName>
</protein>
<dbReference type="EnsemblPlants" id="OBART12G09330.1">
    <property type="protein sequence ID" value="OBART12G09330.1"/>
    <property type="gene ID" value="OBART12G09330"/>
</dbReference>
<dbReference type="PaxDb" id="65489-OBART12G09330.1"/>
<organism evidence="1">
    <name type="scientific">Oryza barthii</name>
    <dbReference type="NCBI Taxonomy" id="65489"/>
    <lineage>
        <taxon>Eukaryota</taxon>
        <taxon>Viridiplantae</taxon>
        <taxon>Streptophyta</taxon>
        <taxon>Embryophyta</taxon>
        <taxon>Tracheophyta</taxon>
        <taxon>Spermatophyta</taxon>
        <taxon>Magnoliopsida</taxon>
        <taxon>Liliopsida</taxon>
        <taxon>Poales</taxon>
        <taxon>Poaceae</taxon>
        <taxon>BOP clade</taxon>
        <taxon>Oryzoideae</taxon>
        <taxon>Oryzeae</taxon>
        <taxon>Oryzinae</taxon>
        <taxon>Oryza</taxon>
    </lineage>
</organism>
<reference evidence="1" key="2">
    <citation type="submission" date="2015-03" db="UniProtKB">
        <authorList>
            <consortium name="EnsemblPlants"/>
        </authorList>
    </citation>
    <scope>IDENTIFICATION</scope>
</reference>
<dbReference type="Proteomes" id="UP000026960">
    <property type="component" value="Chromosome 12"/>
</dbReference>
<keyword evidence="2" id="KW-1185">Reference proteome</keyword>
<evidence type="ECO:0000313" key="1">
    <source>
        <dbReference type="EnsemblPlants" id="OBART12G09330.1"/>
    </source>
</evidence>
<reference evidence="1" key="1">
    <citation type="journal article" date="2009" name="Rice">
        <title>De Novo Next Generation Sequencing of Plant Genomes.</title>
        <authorList>
            <person name="Rounsley S."/>
            <person name="Marri P.R."/>
            <person name="Yu Y."/>
            <person name="He R."/>
            <person name="Sisneros N."/>
            <person name="Goicoechea J.L."/>
            <person name="Lee S.J."/>
            <person name="Angelova A."/>
            <person name="Kudrna D."/>
            <person name="Luo M."/>
            <person name="Affourtit J."/>
            <person name="Desany B."/>
            <person name="Knight J."/>
            <person name="Niazi F."/>
            <person name="Egholm M."/>
            <person name="Wing R.A."/>
        </authorList>
    </citation>
    <scope>NUCLEOTIDE SEQUENCE [LARGE SCALE GENOMIC DNA]</scope>
    <source>
        <strain evidence="1">cv. IRGC 105608</strain>
    </source>
</reference>
<proteinExistence type="predicted"/>
<name>A0A0D3HTK3_9ORYZ</name>
<evidence type="ECO:0000313" key="2">
    <source>
        <dbReference type="Proteomes" id="UP000026960"/>
    </source>
</evidence>
<accession>A0A0D3HTK3</accession>
<dbReference type="HOGENOM" id="CLU_117858_0_0_1"/>
<dbReference type="Gramene" id="OBART12G09330.1">
    <property type="protein sequence ID" value="OBART12G09330.1"/>
    <property type="gene ID" value="OBART12G09330"/>
</dbReference>
<sequence length="137" mass="14917">MLLVQGIALGLNVVTGIDGDGWRLVLEKIEGISPMTASWLDYSRLCAPGTLKTLVARGLGQRRLQSTGTAKWPTAALWTSRAASSLAQGVQPALNVKFETWIDQNFGETRLLQGGQGFDGSMCQVPRLDYFLFTMVI</sequence>